<accession>A0A9P7EUK4</accession>
<dbReference type="GeneID" id="64691307"/>
<dbReference type="Proteomes" id="UP000823399">
    <property type="component" value="Unassembled WGS sequence"/>
</dbReference>
<evidence type="ECO:0000313" key="3">
    <source>
        <dbReference type="Proteomes" id="UP000823399"/>
    </source>
</evidence>
<feature type="signal peptide" evidence="1">
    <location>
        <begin position="1"/>
        <end position="22"/>
    </location>
</feature>
<name>A0A9P7EUK4_9AGAM</name>
<dbReference type="RefSeq" id="XP_041286096.1">
    <property type="nucleotide sequence ID" value="XM_041429048.1"/>
</dbReference>
<sequence length="91" mass="9312">MKFTSLTTIIISAAAMAGVAIASEDLVLTPKGLPCGSPDTVGCSTGIKGWNNDDDFGFFCGPKGTIISYTACSCKNCCILTADGDDFQCGS</sequence>
<protein>
    <submittedName>
        <fullName evidence="2">Uncharacterized protein</fullName>
    </submittedName>
</protein>
<comment type="caution">
    <text evidence="2">The sequence shown here is derived from an EMBL/GenBank/DDBJ whole genome shotgun (WGS) entry which is preliminary data.</text>
</comment>
<organism evidence="2 3">
    <name type="scientific">Suillus discolor</name>
    <dbReference type="NCBI Taxonomy" id="1912936"/>
    <lineage>
        <taxon>Eukaryota</taxon>
        <taxon>Fungi</taxon>
        <taxon>Dikarya</taxon>
        <taxon>Basidiomycota</taxon>
        <taxon>Agaricomycotina</taxon>
        <taxon>Agaricomycetes</taxon>
        <taxon>Agaricomycetidae</taxon>
        <taxon>Boletales</taxon>
        <taxon>Suillineae</taxon>
        <taxon>Suillaceae</taxon>
        <taxon>Suillus</taxon>
    </lineage>
</organism>
<proteinExistence type="predicted"/>
<evidence type="ECO:0000256" key="1">
    <source>
        <dbReference type="SAM" id="SignalP"/>
    </source>
</evidence>
<keyword evidence="1" id="KW-0732">Signal</keyword>
<keyword evidence="3" id="KW-1185">Reference proteome</keyword>
<reference evidence="2" key="1">
    <citation type="journal article" date="2020" name="New Phytol.">
        <title>Comparative genomics reveals dynamic genome evolution in host specialist ectomycorrhizal fungi.</title>
        <authorList>
            <person name="Lofgren L.A."/>
            <person name="Nguyen N.H."/>
            <person name="Vilgalys R."/>
            <person name="Ruytinx J."/>
            <person name="Liao H.L."/>
            <person name="Branco S."/>
            <person name="Kuo A."/>
            <person name="LaButti K."/>
            <person name="Lipzen A."/>
            <person name="Andreopoulos W."/>
            <person name="Pangilinan J."/>
            <person name="Riley R."/>
            <person name="Hundley H."/>
            <person name="Na H."/>
            <person name="Barry K."/>
            <person name="Grigoriev I.V."/>
            <person name="Stajich J.E."/>
            <person name="Kennedy P.G."/>
        </authorList>
    </citation>
    <scope>NUCLEOTIDE SEQUENCE</scope>
    <source>
        <strain evidence="2">FC423</strain>
    </source>
</reference>
<dbReference type="OrthoDB" id="2664671at2759"/>
<evidence type="ECO:0000313" key="2">
    <source>
        <dbReference type="EMBL" id="KAG2090098.1"/>
    </source>
</evidence>
<dbReference type="AlphaFoldDB" id="A0A9P7EUK4"/>
<gene>
    <name evidence="2" type="ORF">F5147DRAFT_28839</name>
</gene>
<feature type="chain" id="PRO_5040147726" evidence="1">
    <location>
        <begin position="23"/>
        <end position="91"/>
    </location>
</feature>
<dbReference type="EMBL" id="JABBWM010000106">
    <property type="protein sequence ID" value="KAG2090098.1"/>
    <property type="molecule type" value="Genomic_DNA"/>
</dbReference>